<dbReference type="PROSITE" id="PS51007">
    <property type="entry name" value="CYTC"/>
    <property type="match status" value="2"/>
</dbReference>
<dbReference type="Gene3D" id="1.10.760.10">
    <property type="entry name" value="Cytochrome c-like domain"/>
    <property type="match status" value="2"/>
</dbReference>
<keyword evidence="4 11" id="KW-0732">Signal</keyword>
<feature type="binding site" description="axial binding residue" evidence="9">
    <location>
        <position position="231"/>
    </location>
    <ligand>
        <name>heme c</name>
        <dbReference type="ChEBI" id="CHEBI:61717"/>
        <label>2</label>
    </ligand>
    <ligandPart>
        <name>Fe</name>
        <dbReference type="ChEBI" id="CHEBI:18248"/>
    </ligandPart>
</feature>
<dbReference type="GO" id="GO:0020037">
    <property type="term" value="F:heme binding"/>
    <property type="evidence" value="ECO:0007669"/>
    <property type="project" value="InterPro"/>
</dbReference>
<dbReference type="GO" id="GO:0009055">
    <property type="term" value="F:electron transfer activity"/>
    <property type="evidence" value="ECO:0007669"/>
    <property type="project" value="InterPro"/>
</dbReference>
<dbReference type="InterPro" id="IPR026259">
    <property type="entry name" value="MauG/Cytc_peroxidase"/>
</dbReference>
<evidence type="ECO:0000256" key="7">
    <source>
        <dbReference type="ARBA" id="ARBA00023004"/>
    </source>
</evidence>
<evidence type="ECO:0000256" key="10">
    <source>
        <dbReference type="SAM" id="MobiDB-lite"/>
    </source>
</evidence>
<dbReference type="GO" id="GO:0004130">
    <property type="term" value="F:cytochrome-c peroxidase activity"/>
    <property type="evidence" value="ECO:0007669"/>
    <property type="project" value="TreeGrafter"/>
</dbReference>
<feature type="binding site" description="axial binding residue" evidence="9">
    <location>
        <position position="78"/>
    </location>
    <ligand>
        <name>heme c</name>
        <dbReference type="ChEBI" id="CHEBI:61717"/>
        <label>1</label>
    </ligand>
    <ligandPart>
        <name>Fe</name>
        <dbReference type="ChEBI" id="CHEBI:18248"/>
    </ligandPart>
</feature>
<dbReference type="InterPro" id="IPR036909">
    <property type="entry name" value="Cyt_c-like_dom_sf"/>
</dbReference>
<evidence type="ECO:0000256" key="5">
    <source>
        <dbReference type="ARBA" id="ARBA00022764"/>
    </source>
</evidence>
<feature type="signal peptide" evidence="11">
    <location>
        <begin position="1"/>
        <end position="21"/>
    </location>
</feature>
<evidence type="ECO:0000256" key="6">
    <source>
        <dbReference type="ARBA" id="ARBA00023002"/>
    </source>
</evidence>
<evidence type="ECO:0000256" key="3">
    <source>
        <dbReference type="ARBA" id="ARBA00022723"/>
    </source>
</evidence>
<feature type="region of interest" description="Disordered" evidence="10">
    <location>
        <begin position="371"/>
        <end position="392"/>
    </location>
</feature>
<keyword evidence="5" id="KW-0574">Periplasm</keyword>
<evidence type="ECO:0000256" key="2">
    <source>
        <dbReference type="ARBA" id="ARBA00022617"/>
    </source>
</evidence>
<organism evidence="13 14">
    <name type="scientific">Methylocystis rosea</name>
    <dbReference type="NCBI Taxonomy" id="173366"/>
    <lineage>
        <taxon>Bacteria</taxon>
        <taxon>Pseudomonadati</taxon>
        <taxon>Pseudomonadota</taxon>
        <taxon>Alphaproteobacteria</taxon>
        <taxon>Hyphomicrobiales</taxon>
        <taxon>Methylocystaceae</taxon>
        <taxon>Methylocystis</taxon>
    </lineage>
</organism>
<dbReference type="InterPro" id="IPR051395">
    <property type="entry name" value="Cytochrome_c_Peroxidase/MauG"/>
</dbReference>
<dbReference type="KEGG" id="mros:EHO51_13200"/>
<evidence type="ECO:0000256" key="8">
    <source>
        <dbReference type="PIRSR" id="PIRSR000294-1"/>
    </source>
</evidence>
<comment type="PTM">
    <text evidence="8">Binds 2 heme groups per subunit.</text>
</comment>
<name>A0A3G8M6H7_9HYPH</name>
<feature type="chain" id="PRO_5018064394" evidence="11">
    <location>
        <begin position="22"/>
        <end position="392"/>
    </location>
</feature>
<protein>
    <submittedName>
        <fullName evidence="13">Di-heme enzyme</fullName>
    </submittedName>
</protein>
<evidence type="ECO:0000256" key="4">
    <source>
        <dbReference type="ARBA" id="ARBA00022729"/>
    </source>
</evidence>
<feature type="domain" description="Cytochrome c" evidence="12">
    <location>
        <begin position="211"/>
        <end position="363"/>
    </location>
</feature>
<dbReference type="InterPro" id="IPR004852">
    <property type="entry name" value="Di-haem_cyt_c_peroxidsae"/>
</dbReference>
<feature type="binding site" description="covalent" evidence="8">
    <location>
        <position position="74"/>
    </location>
    <ligand>
        <name>heme c</name>
        <dbReference type="ChEBI" id="CHEBI:61717"/>
        <label>1</label>
    </ligand>
</feature>
<accession>A0A3G8M6H7</accession>
<dbReference type="InterPro" id="IPR023929">
    <property type="entry name" value="MbnH-like"/>
</dbReference>
<feature type="binding site" description="covalent" evidence="8">
    <location>
        <position position="230"/>
    </location>
    <ligand>
        <name>heme c</name>
        <dbReference type="ChEBI" id="CHEBI:61717"/>
        <label>2</label>
    </ligand>
</feature>
<evidence type="ECO:0000256" key="9">
    <source>
        <dbReference type="PIRSR" id="PIRSR000294-2"/>
    </source>
</evidence>
<evidence type="ECO:0000313" key="14">
    <source>
        <dbReference type="Proteomes" id="UP000273982"/>
    </source>
</evidence>
<dbReference type="EMBL" id="CP034086">
    <property type="protein sequence ID" value="AZG77609.1"/>
    <property type="molecule type" value="Genomic_DNA"/>
</dbReference>
<evidence type="ECO:0000313" key="13">
    <source>
        <dbReference type="EMBL" id="AZG77609.1"/>
    </source>
</evidence>
<feature type="binding site" description="covalent" evidence="8">
    <location>
        <position position="77"/>
    </location>
    <ligand>
        <name>heme c</name>
        <dbReference type="ChEBI" id="CHEBI:61717"/>
        <label>1</label>
    </ligand>
</feature>
<dbReference type="NCBIfam" id="TIGR04039">
    <property type="entry name" value="MXAN_0977_Heme2"/>
    <property type="match status" value="1"/>
</dbReference>
<feature type="binding site" description="covalent" evidence="8">
    <location>
        <position position="227"/>
    </location>
    <ligand>
        <name>heme c</name>
        <dbReference type="ChEBI" id="CHEBI:61717"/>
        <label>2</label>
    </ligand>
</feature>
<dbReference type="SUPFAM" id="SSF46626">
    <property type="entry name" value="Cytochrome c"/>
    <property type="match status" value="2"/>
</dbReference>
<comment type="subcellular location">
    <subcellularLocation>
        <location evidence="1">Periplasm</location>
    </subcellularLocation>
</comment>
<feature type="compositionally biased region" description="Polar residues" evidence="10">
    <location>
        <begin position="381"/>
        <end position="392"/>
    </location>
</feature>
<proteinExistence type="predicted"/>
<dbReference type="PIRSF" id="PIRSF000294">
    <property type="entry name" value="Cytochrome-c_peroxidase"/>
    <property type="match status" value="1"/>
</dbReference>
<keyword evidence="6" id="KW-0560">Oxidoreductase</keyword>
<feature type="domain" description="Cytochrome c" evidence="12">
    <location>
        <begin position="52"/>
        <end position="159"/>
    </location>
</feature>
<evidence type="ECO:0000259" key="12">
    <source>
        <dbReference type="PROSITE" id="PS51007"/>
    </source>
</evidence>
<comment type="cofactor">
    <cofactor evidence="8">
        <name>heme</name>
        <dbReference type="ChEBI" id="CHEBI:30413"/>
    </cofactor>
    <text evidence="8">Binds 2 heme groups.</text>
</comment>
<keyword evidence="7 9" id="KW-0408">Iron</keyword>
<gene>
    <name evidence="13" type="ORF">EHO51_13200</name>
</gene>
<dbReference type="InterPro" id="IPR009056">
    <property type="entry name" value="Cyt_c-like_dom"/>
</dbReference>
<dbReference type="Pfam" id="PF03150">
    <property type="entry name" value="CCP_MauG"/>
    <property type="match status" value="1"/>
</dbReference>
<dbReference type="AlphaFoldDB" id="A0A3G8M6H7"/>
<evidence type="ECO:0000256" key="11">
    <source>
        <dbReference type="SAM" id="SignalP"/>
    </source>
</evidence>
<dbReference type="Proteomes" id="UP000273982">
    <property type="component" value="Chromosome"/>
</dbReference>
<keyword evidence="3 9" id="KW-0479">Metal-binding</keyword>
<keyword evidence="2 8" id="KW-0349">Heme</keyword>
<sequence>MKREALILLLAATLIAGGAQGDPAPSAESWRWTLPDFMPPPRVPADNAMSEARFQLGRKLFYDPRLSGNGKESCASCHEQRLAFTDGRAVAVGATGQHTPRNSPSIANAAWRATLTWANPAMVTLERQMEGPLFGEEPIEMGVNDKNRKEILARFDSDAEYRRDFAAAFPGEADSISFGNVIKAISAFERGVVSASSKYDLYLEGKATLSPEETRGKDLFFGEKAECHHCHGSVNFDDQFYHAKTREIETPFHNTGLYDLDGKGAYPEPNRGVFENTHNPAEMGAFRAPSLRNIAVTAPYMHDGSVATLDDVIDIYAAGGRNVTSGPLKGDGRYNANKSALIVPIDLSPQEKSDLIAFLKTLTDESLLTSPRFADPWKPASTASGPSRASSH</sequence>
<dbReference type="PANTHER" id="PTHR30600">
    <property type="entry name" value="CYTOCHROME C PEROXIDASE-RELATED"/>
    <property type="match status" value="1"/>
</dbReference>
<dbReference type="GO" id="GO:0046872">
    <property type="term" value="F:metal ion binding"/>
    <property type="evidence" value="ECO:0007669"/>
    <property type="project" value="UniProtKB-KW"/>
</dbReference>
<dbReference type="GO" id="GO:0042597">
    <property type="term" value="C:periplasmic space"/>
    <property type="evidence" value="ECO:0007669"/>
    <property type="project" value="UniProtKB-SubCell"/>
</dbReference>
<dbReference type="RefSeq" id="WP_124739268.1">
    <property type="nucleotide sequence ID" value="NZ_CP034086.1"/>
</dbReference>
<evidence type="ECO:0000256" key="1">
    <source>
        <dbReference type="ARBA" id="ARBA00004418"/>
    </source>
</evidence>
<reference evidence="13 14" key="1">
    <citation type="submission" date="2018-11" db="EMBL/GenBank/DDBJ databases">
        <title>Genome squencing of methanotrophic bacteria isolated from alkaline groundwater in Korea.</title>
        <authorList>
            <person name="Nguyen L.N."/>
        </authorList>
    </citation>
    <scope>NUCLEOTIDE SEQUENCE [LARGE SCALE GENOMIC DNA]</scope>
    <source>
        <strain evidence="13 14">GW6</strain>
    </source>
</reference>